<keyword evidence="3" id="KW-1185">Reference proteome</keyword>
<evidence type="ECO:0000313" key="2">
    <source>
        <dbReference type="EMBL" id="CAI9593654.1"/>
    </source>
</evidence>
<sequence length="94" mass="10611">MIVPSILESPHTSYSFGLSRRGQNQSVEPTVWRWRDKLANGRPLQHPMTKWNPHQQCEETGKVAHIGQSVAMETAAMGGRTKGPMDTLWTWQPA</sequence>
<dbReference type="EMBL" id="CATNWA010016561">
    <property type="protein sequence ID" value="CAI9593654.1"/>
    <property type="molecule type" value="Genomic_DNA"/>
</dbReference>
<dbReference type="Proteomes" id="UP001162483">
    <property type="component" value="Unassembled WGS sequence"/>
</dbReference>
<feature type="compositionally biased region" description="Polar residues" evidence="1">
    <location>
        <begin position="10"/>
        <end position="27"/>
    </location>
</feature>
<protein>
    <submittedName>
        <fullName evidence="2">Uncharacterized protein</fullName>
    </submittedName>
</protein>
<feature type="region of interest" description="Disordered" evidence="1">
    <location>
        <begin position="1"/>
        <end position="27"/>
    </location>
</feature>
<comment type="caution">
    <text evidence="2">The sequence shown here is derived from an EMBL/GenBank/DDBJ whole genome shotgun (WGS) entry which is preliminary data.</text>
</comment>
<evidence type="ECO:0000313" key="3">
    <source>
        <dbReference type="Proteomes" id="UP001162483"/>
    </source>
</evidence>
<organism evidence="2 3">
    <name type="scientific">Staurois parvus</name>
    <dbReference type="NCBI Taxonomy" id="386267"/>
    <lineage>
        <taxon>Eukaryota</taxon>
        <taxon>Metazoa</taxon>
        <taxon>Chordata</taxon>
        <taxon>Craniata</taxon>
        <taxon>Vertebrata</taxon>
        <taxon>Euteleostomi</taxon>
        <taxon>Amphibia</taxon>
        <taxon>Batrachia</taxon>
        <taxon>Anura</taxon>
        <taxon>Neobatrachia</taxon>
        <taxon>Ranoidea</taxon>
        <taxon>Ranidae</taxon>
        <taxon>Staurois</taxon>
    </lineage>
</organism>
<proteinExistence type="predicted"/>
<evidence type="ECO:0000256" key="1">
    <source>
        <dbReference type="SAM" id="MobiDB-lite"/>
    </source>
</evidence>
<reference evidence="2" key="1">
    <citation type="submission" date="2023-05" db="EMBL/GenBank/DDBJ databases">
        <authorList>
            <person name="Stuckert A."/>
        </authorList>
    </citation>
    <scope>NUCLEOTIDE SEQUENCE</scope>
</reference>
<gene>
    <name evidence="2" type="ORF">SPARVUS_LOCUS11595419</name>
</gene>
<name>A0ABN9F9D7_9NEOB</name>
<accession>A0ABN9F9D7</accession>